<proteinExistence type="inferred from homology"/>
<dbReference type="PANTHER" id="PTHR45640">
    <property type="entry name" value="HEAT SHOCK PROTEIN HSP-12.2-RELATED"/>
    <property type="match status" value="1"/>
</dbReference>
<dbReference type="Pfam" id="PF00011">
    <property type="entry name" value="HSP20"/>
    <property type="match status" value="1"/>
</dbReference>
<comment type="caution">
    <text evidence="5">The sequence shown here is derived from an EMBL/GenBank/DDBJ whole genome shotgun (WGS) entry which is preliminary data.</text>
</comment>
<dbReference type="GO" id="GO:0005634">
    <property type="term" value="C:nucleus"/>
    <property type="evidence" value="ECO:0007669"/>
    <property type="project" value="TreeGrafter"/>
</dbReference>
<dbReference type="Gene3D" id="2.60.40.790">
    <property type="match status" value="1"/>
</dbReference>
<feature type="compositionally biased region" description="Low complexity" evidence="3">
    <location>
        <begin position="148"/>
        <end position="173"/>
    </location>
</feature>
<dbReference type="PANTHER" id="PTHR45640:SF26">
    <property type="entry name" value="RE23625P"/>
    <property type="match status" value="1"/>
</dbReference>
<feature type="compositionally biased region" description="Low complexity" evidence="3">
    <location>
        <begin position="180"/>
        <end position="215"/>
    </location>
</feature>
<accession>A0A1W0WVT6</accession>
<reference evidence="6" key="1">
    <citation type="submission" date="2017-01" db="EMBL/GenBank/DDBJ databases">
        <title>Comparative genomics of anhydrobiosis in the tardigrade Hypsibius dujardini.</title>
        <authorList>
            <person name="Yoshida Y."/>
            <person name="Koutsovoulos G."/>
            <person name="Laetsch D."/>
            <person name="Stevens L."/>
            <person name="Kumar S."/>
            <person name="Horikawa D."/>
            <person name="Ishino K."/>
            <person name="Komine S."/>
            <person name="Tomita M."/>
            <person name="Blaxter M."/>
            <person name="Arakawa K."/>
        </authorList>
    </citation>
    <scope>NUCLEOTIDE SEQUENCE [LARGE SCALE GENOMIC DNA]</scope>
    <source>
        <strain evidence="6">Z151</strain>
    </source>
</reference>
<evidence type="ECO:0000259" key="4">
    <source>
        <dbReference type="PROSITE" id="PS01031"/>
    </source>
</evidence>
<dbReference type="InterPro" id="IPR001436">
    <property type="entry name" value="Alpha-crystallin/sHSP_animal"/>
</dbReference>
<protein>
    <recommendedName>
        <fullName evidence="4">SHSP domain-containing protein</fullName>
    </recommendedName>
</protein>
<comment type="similarity">
    <text evidence="1 2">Belongs to the small heat shock protein (HSP20) family.</text>
</comment>
<evidence type="ECO:0000256" key="2">
    <source>
        <dbReference type="RuleBase" id="RU003616"/>
    </source>
</evidence>
<feature type="region of interest" description="Disordered" evidence="3">
    <location>
        <begin position="64"/>
        <end position="215"/>
    </location>
</feature>
<dbReference type="GO" id="GO:0005737">
    <property type="term" value="C:cytoplasm"/>
    <property type="evidence" value="ECO:0007669"/>
    <property type="project" value="TreeGrafter"/>
</dbReference>
<dbReference type="GO" id="GO:0051082">
    <property type="term" value="F:unfolded protein binding"/>
    <property type="evidence" value="ECO:0007669"/>
    <property type="project" value="TreeGrafter"/>
</dbReference>
<evidence type="ECO:0000313" key="6">
    <source>
        <dbReference type="Proteomes" id="UP000192578"/>
    </source>
</evidence>
<evidence type="ECO:0000313" key="5">
    <source>
        <dbReference type="EMBL" id="OQV19315.1"/>
    </source>
</evidence>
<gene>
    <name evidence="5" type="ORF">BV898_06733</name>
</gene>
<dbReference type="GO" id="GO:0042026">
    <property type="term" value="P:protein refolding"/>
    <property type="evidence" value="ECO:0007669"/>
    <property type="project" value="TreeGrafter"/>
</dbReference>
<dbReference type="CDD" id="cd06526">
    <property type="entry name" value="metazoan_ACD"/>
    <property type="match status" value="1"/>
</dbReference>
<dbReference type="GO" id="GO:0009408">
    <property type="term" value="P:response to heat"/>
    <property type="evidence" value="ECO:0007669"/>
    <property type="project" value="TreeGrafter"/>
</dbReference>
<feature type="compositionally biased region" description="Low complexity" evidence="3">
    <location>
        <begin position="85"/>
        <end position="141"/>
    </location>
</feature>
<evidence type="ECO:0000256" key="3">
    <source>
        <dbReference type="SAM" id="MobiDB-lite"/>
    </source>
</evidence>
<name>A0A1W0WVT6_HYPEX</name>
<dbReference type="PROSITE" id="PS01031">
    <property type="entry name" value="SHSP"/>
    <property type="match status" value="1"/>
</dbReference>
<feature type="domain" description="SHSP" evidence="4">
    <location>
        <begin position="236"/>
        <end position="351"/>
    </location>
</feature>
<evidence type="ECO:0000256" key="1">
    <source>
        <dbReference type="PROSITE-ProRule" id="PRU00285"/>
    </source>
</evidence>
<dbReference type="OrthoDB" id="1431247at2759"/>
<dbReference type="Proteomes" id="UP000192578">
    <property type="component" value="Unassembled WGS sequence"/>
</dbReference>
<dbReference type="AlphaFoldDB" id="A0A1W0WVT6"/>
<feature type="compositionally biased region" description="Low complexity" evidence="3">
    <location>
        <begin position="66"/>
        <end position="77"/>
    </location>
</feature>
<sequence length="351" mass="38113">MSTTGNQNNVVEVRIPIMQRQTSVLDQDYGGSGGQFADEMRKMEEEMSRLTGQINEGNKRIASRIVQKTTTTTTRTTSGGGGGPVQQQPQPQPIQYSSPVQAGGNVQSQSSHTSTYSHQTTGTGAQGQPQQQPSAVQWASPTPSGGLQQSSQQQHSTYTHSNSGHSPSPGPASVTGSNIQQHSSHTSTSSHQTVTHHSNSGNQFDQFGQQQNQQQQFGGFNQQQNLDASNSQELQQWMGQLNSPLIHNHQDIANQDGKCLRLRFDVSQYLPDEISVKTVDGKLRVHAKHEEKSEHKSAYREFNKEFSLPIGTNPEAIKSTLSKDGILTVEAPLPGQQGQLGYGGQPALSNF</sequence>
<dbReference type="SUPFAM" id="SSF49764">
    <property type="entry name" value="HSP20-like chaperones"/>
    <property type="match status" value="1"/>
</dbReference>
<dbReference type="PRINTS" id="PR00299">
    <property type="entry name" value="ACRYSTALLIN"/>
</dbReference>
<dbReference type="InterPro" id="IPR008978">
    <property type="entry name" value="HSP20-like_chaperone"/>
</dbReference>
<keyword evidence="6" id="KW-1185">Reference proteome</keyword>
<organism evidence="5 6">
    <name type="scientific">Hypsibius exemplaris</name>
    <name type="common">Freshwater tardigrade</name>
    <dbReference type="NCBI Taxonomy" id="2072580"/>
    <lineage>
        <taxon>Eukaryota</taxon>
        <taxon>Metazoa</taxon>
        <taxon>Ecdysozoa</taxon>
        <taxon>Tardigrada</taxon>
        <taxon>Eutardigrada</taxon>
        <taxon>Parachela</taxon>
        <taxon>Hypsibioidea</taxon>
        <taxon>Hypsibiidae</taxon>
        <taxon>Hypsibius</taxon>
    </lineage>
</organism>
<dbReference type="EMBL" id="MTYJ01000041">
    <property type="protein sequence ID" value="OQV19315.1"/>
    <property type="molecule type" value="Genomic_DNA"/>
</dbReference>
<dbReference type="InterPro" id="IPR002068">
    <property type="entry name" value="A-crystallin/Hsp20_dom"/>
</dbReference>